<protein>
    <submittedName>
        <fullName evidence="1">Uncharacterized protein</fullName>
    </submittedName>
</protein>
<comment type="caution">
    <text evidence="1">The sequence shown here is derived from an EMBL/GenBank/DDBJ whole genome shotgun (WGS) entry which is preliminary data.</text>
</comment>
<feature type="non-terminal residue" evidence="1">
    <location>
        <position position="341"/>
    </location>
</feature>
<accession>A0A9P5PN80</accession>
<evidence type="ECO:0000313" key="2">
    <source>
        <dbReference type="Proteomes" id="UP000772434"/>
    </source>
</evidence>
<dbReference type="Proteomes" id="UP000772434">
    <property type="component" value="Unassembled WGS sequence"/>
</dbReference>
<keyword evidence="2" id="KW-1185">Reference proteome</keyword>
<organism evidence="1 2">
    <name type="scientific">Rhodocollybia butyracea</name>
    <dbReference type="NCBI Taxonomy" id="206335"/>
    <lineage>
        <taxon>Eukaryota</taxon>
        <taxon>Fungi</taxon>
        <taxon>Dikarya</taxon>
        <taxon>Basidiomycota</taxon>
        <taxon>Agaricomycotina</taxon>
        <taxon>Agaricomycetes</taxon>
        <taxon>Agaricomycetidae</taxon>
        <taxon>Agaricales</taxon>
        <taxon>Marasmiineae</taxon>
        <taxon>Omphalotaceae</taxon>
        <taxon>Rhodocollybia</taxon>
    </lineage>
</organism>
<dbReference type="EMBL" id="JADNRY010000088">
    <property type="protein sequence ID" value="KAF9066386.1"/>
    <property type="molecule type" value="Genomic_DNA"/>
</dbReference>
<proteinExistence type="predicted"/>
<gene>
    <name evidence="1" type="ORF">BDP27DRAFT_1404396</name>
</gene>
<reference evidence="1" key="1">
    <citation type="submission" date="2020-11" db="EMBL/GenBank/DDBJ databases">
        <authorList>
            <consortium name="DOE Joint Genome Institute"/>
            <person name="Ahrendt S."/>
            <person name="Riley R."/>
            <person name="Andreopoulos W."/>
            <person name="Labutti K."/>
            <person name="Pangilinan J."/>
            <person name="Ruiz-Duenas F.J."/>
            <person name="Barrasa J.M."/>
            <person name="Sanchez-Garcia M."/>
            <person name="Camarero S."/>
            <person name="Miyauchi S."/>
            <person name="Serrano A."/>
            <person name="Linde D."/>
            <person name="Babiker R."/>
            <person name="Drula E."/>
            <person name="Ayuso-Fernandez I."/>
            <person name="Pacheco R."/>
            <person name="Padilla G."/>
            <person name="Ferreira P."/>
            <person name="Barriuso J."/>
            <person name="Kellner H."/>
            <person name="Castanera R."/>
            <person name="Alfaro M."/>
            <person name="Ramirez L."/>
            <person name="Pisabarro A.G."/>
            <person name="Kuo A."/>
            <person name="Tritt A."/>
            <person name="Lipzen A."/>
            <person name="He G."/>
            <person name="Yan M."/>
            <person name="Ng V."/>
            <person name="Cullen D."/>
            <person name="Martin F."/>
            <person name="Rosso M.-N."/>
            <person name="Henrissat B."/>
            <person name="Hibbett D."/>
            <person name="Martinez A.T."/>
            <person name="Grigoriev I.V."/>
        </authorList>
    </citation>
    <scope>NUCLEOTIDE SEQUENCE</scope>
    <source>
        <strain evidence="1">AH 40177</strain>
    </source>
</reference>
<name>A0A9P5PN80_9AGAR</name>
<evidence type="ECO:0000313" key="1">
    <source>
        <dbReference type="EMBL" id="KAF9066386.1"/>
    </source>
</evidence>
<sequence>MRFYRPVALELALRELNADTHKPLRILDAEGLRVMVAGKNEVQCPKNGSSSWFPLGKVGATGGILFFWIRHNCITWRVYLYWVPVVKWVLLNAVKPSRGKQGTYWAPGSNELINRRFHGSKLGLEVEIFMLEQIGAGVITVINPEQTLGVLTSDTRGIVRKPLNVGEETFHAFTAITLVARKISFTLNVEPLSDVLTFTSHPTRTPPTSGLPESSALAGSSLHRPARSLFENMSFIMLSFWAQHTLLLTPNLSWHILLDFFAFQHLVTRRHRGKQSSISSSVNLGRSSVNHFCSILTLLLLALPSTRLSNCLGSAFVKTDTLEEAVSLARRMDNLPTIVSI</sequence>
<dbReference type="AlphaFoldDB" id="A0A9P5PN80"/>